<dbReference type="SMART" id="SM00064">
    <property type="entry name" value="FYVE"/>
    <property type="match status" value="1"/>
</dbReference>
<reference evidence="23" key="1">
    <citation type="submission" date="2020-02" db="EMBL/GenBank/DDBJ databases">
        <authorList>
            <person name="Scholz U."/>
            <person name="Mascher M."/>
            <person name="Fiebig A."/>
        </authorList>
    </citation>
    <scope>NUCLEOTIDE SEQUENCE</scope>
</reference>
<dbReference type="PANTHER" id="PTHR45748">
    <property type="entry name" value="1-PHOSPHATIDYLINOSITOL 3-PHOSPHATE 5-KINASE-RELATED"/>
    <property type="match status" value="1"/>
</dbReference>
<dbReference type="Gene3D" id="3.30.810.10">
    <property type="entry name" value="2-Layer Sandwich"/>
    <property type="match status" value="1"/>
</dbReference>
<evidence type="ECO:0000256" key="9">
    <source>
        <dbReference type="ARBA" id="ARBA00022833"/>
    </source>
</evidence>
<evidence type="ECO:0000259" key="21">
    <source>
        <dbReference type="PROSITE" id="PS50178"/>
    </source>
</evidence>
<keyword evidence="9" id="KW-0862">Zinc</keyword>
<evidence type="ECO:0000256" key="12">
    <source>
        <dbReference type="ARBA" id="ARBA00023136"/>
    </source>
</evidence>
<dbReference type="OrthoDB" id="158357at2759"/>
<feature type="compositionally biased region" description="Basic and acidic residues" evidence="20">
    <location>
        <begin position="769"/>
        <end position="778"/>
    </location>
</feature>
<evidence type="ECO:0000313" key="24">
    <source>
        <dbReference type="Proteomes" id="UP000663760"/>
    </source>
</evidence>
<dbReference type="GO" id="GO:0010008">
    <property type="term" value="C:endosome membrane"/>
    <property type="evidence" value="ECO:0007669"/>
    <property type="project" value="UniProtKB-SubCell"/>
</dbReference>
<dbReference type="GO" id="GO:0000285">
    <property type="term" value="F:1-phosphatidylinositol-3-phosphate 5-kinase activity"/>
    <property type="evidence" value="ECO:0007669"/>
    <property type="project" value="UniProtKB-EC"/>
</dbReference>
<dbReference type="InterPro" id="IPR027484">
    <property type="entry name" value="PInositol-4-P-5-kinase_N"/>
</dbReference>
<evidence type="ECO:0000256" key="20">
    <source>
        <dbReference type="SAM" id="MobiDB-lite"/>
    </source>
</evidence>
<dbReference type="GO" id="GO:0005524">
    <property type="term" value="F:ATP binding"/>
    <property type="evidence" value="ECO:0007669"/>
    <property type="project" value="UniProtKB-UniRule"/>
</dbReference>
<evidence type="ECO:0000256" key="10">
    <source>
        <dbReference type="ARBA" id="ARBA00022840"/>
    </source>
</evidence>
<evidence type="ECO:0000313" key="23">
    <source>
        <dbReference type="EMBL" id="CAA7400733.1"/>
    </source>
</evidence>
<feature type="compositionally biased region" description="Low complexity" evidence="20">
    <location>
        <begin position="113"/>
        <end position="134"/>
    </location>
</feature>
<keyword evidence="8 19" id="KW-0418">Kinase</keyword>
<evidence type="ECO:0000256" key="17">
    <source>
        <dbReference type="ARBA" id="ARBA00081348"/>
    </source>
</evidence>
<dbReference type="InterPro" id="IPR013083">
    <property type="entry name" value="Znf_RING/FYVE/PHD"/>
</dbReference>
<evidence type="ECO:0000256" key="14">
    <source>
        <dbReference type="ARBA" id="ARBA00057940"/>
    </source>
</evidence>
<dbReference type="Gene3D" id="3.30.800.10">
    <property type="entry name" value="Phosphatidylinositol Phosphate Kinase II Beta"/>
    <property type="match status" value="1"/>
</dbReference>
<evidence type="ECO:0000256" key="8">
    <source>
        <dbReference type="ARBA" id="ARBA00022777"/>
    </source>
</evidence>
<dbReference type="FunFam" id="3.50.7.10:FF:000007">
    <property type="entry name" value="1-phosphatidylinositol 3-phosphate 5-kinase isoform X1"/>
    <property type="match status" value="1"/>
</dbReference>
<evidence type="ECO:0000256" key="4">
    <source>
        <dbReference type="ARBA" id="ARBA00022723"/>
    </source>
</evidence>
<evidence type="ECO:0000256" key="15">
    <source>
        <dbReference type="ARBA" id="ARBA00077223"/>
    </source>
</evidence>
<protein>
    <recommendedName>
        <fullName evidence="2">1-phosphatidylinositol-3-phosphate 5-kinase</fullName>
        <ecNumber evidence="2">2.7.1.150</ecNumber>
    </recommendedName>
    <alternativeName>
        <fullName evidence="16">FYVE finger-containing phosphoinositide kinase</fullName>
    </alternativeName>
    <alternativeName>
        <fullName evidence="17">PIKfyve</fullName>
    </alternativeName>
    <alternativeName>
        <fullName evidence="15">Phosphatidylinositol 3-phosphate 5-kinase type III</fullName>
    </alternativeName>
</protein>
<dbReference type="EMBL" id="LR746271">
    <property type="protein sequence ID" value="CAA7400733.1"/>
    <property type="molecule type" value="Genomic_DNA"/>
</dbReference>
<keyword evidence="7 18" id="KW-0863">Zinc-finger</keyword>
<sequence>METPDNRFSELVDLVKAWIPQRPKPANVSRAFWMPDHSCRVCYECDSQFTVFNRRHHCRLCGRVFCGRCTANSVSVPSDEAIGGREEGEKIRACNYCFKQWEQDLAAAENGNPASSPGLSSSPSATSLASIKSSGTAHSSNTIAGSVPYATTTYQRAVFNSGLGTPGQSAGLEPYPDRQDLATEERNKDSSMALVPDPPRNSFGFCMNRSDDEEDEYACRSDSDTRQFHHSNDYYVPVEFDEVDHGYRPENVHPSEDNNDQKYLSSPQNRGTEFETSLSVDKMIDEAGGNNMYDCDASSSIYNMEGADSEHPDTEPVDFENNGLLWLPPDPEDEQDDRDIGLFDDDDEEDTLGEWGNLQSSNSFGSGEFRLRDRPNDDHRKAMKHVVDGHFRALVSQLLQVENLPIGEENDKESWLQIITCLSWEAATLLKPDTNKGDEMDPGGYLKIKCIACGHRSESMVIKGIVCKKNVAHRRMTARIEKPRFLILGGALEYQRKANSLSSVDTLLQQETDHLKMAVAKIDAQHPNVLLVEKSVSRFAQECLLAKGISLVLNMKRPLLERVARCTGAHIVPSVDNLSSQMLGYCDLFHVEKLLEEHGSAGQGGKKLVKTLMFFEGCPRPLGCTVLLKGASGDELKKVKHVIQYGVFAAYHLALETSFLADEGAALSELPLNSPIAAALRDKPSTIQRSISIVPGFTIPTGSIRKLNSSVQMVNKIPDLDPITGPNESGRFENPISPLSSQSHFQVSQDQNSFPSAQFDAESFSLEKSSQREHETEMHASMSSYSLSHSGEDHPRVSSCDLKESIEREHFGDANLKTDFQTAISYHTNPSHCYKTLESLESVHFAANGATSEGKPFDFSRSQSLQRDGVPLHDHSTLKEDFPPSPSDHQSILVSLSTRCVWKGTVCERAHLFRIKYYGSFDKPLGRFLRDHLFDQGYRCRSCEMPSEAHVHCYTHRQGSLIISVKKLPELPLTGERDGKIWMWHRCLRCPRVNKIPPATRRLVMSDAAWGLSFGKFLELSFSNHAATSRVASCGHSLHRDCLRFYGFGKMVACFRYASIDVHSVFLPPSKLDFNRQDQEWVLKEAEEVAVQGEHFFSEVHAALQQMAGKQPNTDSLDYDVKAMESMQCMADLQGNLQKEKAQFEESLQRMMRTGAKKGQSAIDILEINKLRRQLLLQSYVWDRRLVSAASLGHTSPVGHHSSNQSGREKVNFSEKPVDLNPALTEKPAGHEGGSRDLPSPSLRVVNSEVRDAETDSNRGKQSQRILPYGSADFGDQLGSPALSVGVVRRANSEGQFSTVITNLSDSLDAKWTGENGAAAAAAAAAASEVGTVASSVTSEAATEGLSDDRGVLDMADRDTSWEEQRAEDVSKWMRMPFTGLYQSFNKVNGGALGFHSLGDYIPIFIPSFVELERHGGSRLLMSVGVNDTVIPVYDDEPTSIISYALVSPEYLSQMADDRERVTEGGDPLTSSLPSYDSGSYHPFRSLDEMTSEYFSGSVAMDEGARSTIALDPLLYTKALHIRVSFADEGPRGKVKYTVTSYYAKRFDGLRRTCCPSELDFVKSLSRCKKWGAQGGKSNVFFAKSLDDRFIIKQVTKTELESFIKFAPEYFKYLSESISTGSPTCLAKILGIYQVATKQLKGGKETKMDVLVMENLLFGRSVVRLYDLKGSSRSRYNADSSGSNKVLLDQNLIESMPTSPIFVGNKAKRLLERAVWNDTAFLASIDVMDYSLLVGVDEEKQELVLGIIDFMRQYTWDKHLETWVKASGILGGPKNVSPTVISPKQYKKRFRKAMSAYFLMVPDQWSLPIIVPSRSQSDLCEDSLGPPLSPTPHP</sequence>
<comment type="subunit">
    <text evidence="13">Component of the PI(3,5)P2 regulatory complex at least composed of ATG18, SAC/FIG4, FAB1 and VAC14.</text>
</comment>
<evidence type="ECO:0000256" key="1">
    <source>
        <dbReference type="ARBA" id="ARBA00004481"/>
    </source>
</evidence>
<evidence type="ECO:0000259" key="22">
    <source>
        <dbReference type="PROSITE" id="PS51455"/>
    </source>
</evidence>
<dbReference type="CDD" id="cd03334">
    <property type="entry name" value="Fab1_TCP"/>
    <property type="match status" value="1"/>
</dbReference>
<evidence type="ECO:0000256" key="3">
    <source>
        <dbReference type="ARBA" id="ARBA00022679"/>
    </source>
</evidence>
<evidence type="ECO:0000256" key="6">
    <source>
        <dbReference type="ARBA" id="ARBA00022753"/>
    </source>
</evidence>
<evidence type="ECO:0000256" key="19">
    <source>
        <dbReference type="PROSITE-ProRule" id="PRU00781"/>
    </source>
</evidence>
<dbReference type="SMART" id="SM00330">
    <property type="entry name" value="PIPKc"/>
    <property type="match status" value="1"/>
</dbReference>
<dbReference type="Gene3D" id="3.50.7.10">
    <property type="entry name" value="GroEL"/>
    <property type="match status" value="1"/>
</dbReference>
<feature type="compositionally biased region" description="Basic and acidic residues" evidence="20">
    <location>
        <begin position="245"/>
        <end position="260"/>
    </location>
</feature>
<keyword evidence="12" id="KW-0472">Membrane</keyword>
<dbReference type="GO" id="GO:0009555">
    <property type="term" value="P:pollen development"/>
    <property type="evidence" value="ECO:0007669"/>
    <property type="project" value="UniProtKB-ARBA"/>
</dbReference>
<feature type="region of interest" description="Disordered" evidence="20">
    <location>
        <begin position="109"/>
        <end position="143"/>
    </location>
</feature>
<dbReference type="FunFam" id="3.30.40.10:FF:000384">
    <property type="entry name" value="1-phosphatidylinositol-3-phosphate 5-kinase FAB1B"/>
    <property type="match status" value="1"/>
</dbReference>
<name>A0A7I8KSD3_SPIIN</name>
<feature type="compositionally biased region" description="Basic and acidic residues" evidence="20">
    <location>
        <begin position="1207"/>
        <end position="1218"/>
    </location>
</feature>
<dbReference type="Pfam" id="PF01363">
    <property type="entry name" value="FYVE"/>
    <property type="match status" value="1"/>
</dbReference>
<evidence type="ECO:0000256" key="11">
    <source>
        <dbReference type="ARBA" id="ARBA00023054"/>
    </source>
</evidence>
<dbReference type="CDD" id="cd17300">
    <property type="entry name" value="PIPKc_PIKfyve"/>
    <property type="match status" value="1"/>
</dbReference>
<comment type="subcellular location">
    <subcellularLocation>
        <location evidence="1">Endosome membrane</location>
        <topology evidence="1">Peripheral membrane protein</topology>
    </subcellularLocation>
</comment>
<dbReference type="FunFam" id="3.30.810.10:FF:000001">
    <property type="entry name" value="1-phosphatidylinositol 3-phosphate 5-kinase FAB1"/>
    <property type="match status" value="1"/>
</dbReference>
<keyword evidence="24" id="KW-1185">Reference proteome</keyword>
<evidence type="ECO:0000256" key="18">
    <source>
        <dbReference type="PROSITE-ProRule" id="PRU00091"/>
    </source>
</evidence>
<organism evidence="23 24">
    <name type="scientific">Spirodela intermedia</name>
    <name type="common">Intermediate duckweed</name>
    <dbReference type="NCBI Taxonomy" id="51605"/>
    <lineage>
        <taxon>Eukaryota</taxon>
        <taxon>Viridiplantae</taxon>
        <taxon>Streptophyta</taxon>
        <taxon>Embryophyta</taxon>
        <taxon>Tracheophyta</taxon>
        <taxon>Spermatophyta</taxon>
        <taxon>Magnoliopsida</taxon>
        <taxon>Liliopsida</taxon>
        <taxon>Araceae</taxon>
        <taxon>Lemnoideae</taxon>
        <taxon>Spirodela</taxon>
    </lineage>
</organism>
<dbReference type="InterPro" id="IPR002498">
    <property type="entry name" value="PInositol-4-P-4/5-kinase_core"/>
</dbReference>
<keyword evidence="3 19" id="KW-0808">Transferase</keyword>
<feature type="domain" description="PIPK" evidence="22">
    <location>
        <begin position="1479"/>
        <end position="1798"/>
    </location>
</feature>
<dbReference type="Gene3D" id="3.30.40.10">
    <property type="entry name" value="Zinc/RING finger domain, C3HC4 (zinc finger)"/>
    <property type="match status" value="1"/>
</dbReference>
<dbReference type="Pfam" id="PF00118">
    <property type="entry name" value="Cpn60_TCP1"/>
    <property type="match status" value="1"/>
</dbReference>
<comment type="function">
    <text evidence="14">The PI(3,5)P2 regulatory complex regulates both the synthesis and turnover of phosphatidylinositol 3,5-bisphosphate (PtdIns(3,5)P2). Catalyzes the phosphorylation of phosphatidylinositol 3-phosphate on the fifth hydroxyl of the myo-inositol ring, to form phosphatidylinositol 3,5-bisphosphate. Plays an important role in maintenance of endomembrane homeostasis including endocytosis, vacuole formation, and vacuolar acidification processes. Required for development of viable pollen. Might mediate recycling of auxin transporters.</text>
</comment>
<dbReference type="InterPro" id="IPR011011">
    <property type="entry name" value="Znf_FYVE_PHD"/>
</dbReference>
<feature type="compositionally biased region" description="Polar residues" evidence="20">
    <location>
        <begin position="261"/>
        <end position="276"/>
    </location>
</feature>
<evidence type="ECO:0000256" key="13">
    <source>
        <dbReference type="ARBA" id="ARBA00023464"/>
    </source>
</evidence>
<feature type="region of interest" description="Disordered" evidence="20">
    <location>
        <begin position="1193"/>
        <end position="1243"/>
    </location>
</feature>
<dbReference type="SUPFAM" id="SSF52029">
    <property type="entry name" value="GroEL apical domain-like"/>
    <property type="match status" value="1"/>
</dbReference>
<keyword evidence="4" id="KW-0479">Metal-binding</keyword>
<dbReference type="InterPro" id="IPR017455">
    <property type="entry name" value="Znf_FYVE-rel"/>
</dbReference>
<dbReference type="InterPro" id="IPR002423">
    <property type="entry name" value="Cpn60/GroEL/TCP-1"/>
</dbReference>
<dbReference type="EC" id="2.7.1.150" evidence="2"/>
<keyword evidence="6" id="KW-0967">Endosome</keyword>
<dbReference type="GO" id="GO:0010256">
    <property type="term" value="P:endomembrane system organization"/>
    <property type="evidence" value="ECO:0007669"/>
    <property type="project" value="UniProtKB-ARBA"/>
</dbReference>
<feature type="region of interest" description="Disordered" evidence="20">
    <location>
        <begin position="245"/>
        <end position="276"/>
    </location>
</feature>
<dbReference type="Proteomes" id="UP000663760">
    <property type="component" value="Chromosome 8"/>
</dbReference>
<dbReference type="PROSITE" id="PS50178">
    <property type="entry name" value="ZF_FYVE"/>
    <property type="match status" value="1"/>
</dbReference>
<dbReference type="InterPro" id="IPR000306">
    <property type="entry name" value="Znf_FYVE"/>
</dbReference>
<dbReference type="SUPFAM" id="SSF57903">
    <property type="entry name" value="FYVE/PHD zinc finger"/>
    <property type="match status" value="1"/>
</dbReference>
<dbReference type="FunFam" id="3.30.800.10:FF:000006">
    <property type="entry name" value="1-phosphatidylinositol-3-phosphate 5-kinase FAB1B"/>
    <property type="match status" value="1"/>
</dbReference>
<evidence type="ECO:0000256" key="16">
    <source>
        <dbReference type="ARBA" id="ARBA00077675"/>
    </source>
</evidence>
<gene>
    <name evidence="23" type="ORF">SI8410_08011411</name>
</gene>
<feature type="region of interest" description="Disordered" evidence="20">
    <location>
        <begin position="718"/>
        <end position="797"/>
    </location>
</feature>
<evidence type="ECO:0000256" key="5">
    <source>
        <dbReference type="ARBA" id="ARBA00022741"/>
    </source>
</evidence>
<keyword evidence="5 19" id="KW-0547">Nucleotide-binding</keyword>
<proteinExistence type="predicted"/>
<feature type="compositionally biased region" description="Polar residues" evidence="20">
    <location>
        <begin position="737"/>
        <end position="756"/>
    </location>
</feature>
<dbReference type="GO" id="GO:0007033">
    <property type="term" value="P:vacuole organization"/>
    <property type="evidence" value="ECO:0007669"/>
    <property type="project" value="UniProtKB-ARBA"/>
</dbReference>
<dbReference type="InterPro" id="IPR044769">
    <property type="entry name" value="PIKfyve_PIPKc"/>
</dbReference>
<dbReference type="SUPFAM" id="SSF56104">
    <property type="entry name" value="SAICAR synthase-like"/>
    <property type="match status" value="1"/>
</dbReference>
<feature type="region of interest" description="Disordered" evidence="20">
    <location>
        <begin position="184"/>
        <end position="209"/>
    </location>
</feature>
<feature type="domain" description="FYVE-type" evidence="21">
    <location>
        <begin position="36"/>
        <end position="102"/>
    </location>
</feature>
<dbReference type="InterPro" id="IPR027483">
    <property type="entry name" value="PInositol-4-P-4/5-kinase_C_sf"/>
</dbReference>
<dbReference type="PANTHER" id="PTHR45748:SF7">
    <property type="entry name" value="1-PHOSPHATIDYLINOSITOL 3-PHOSPHATE 5-KINASE-RELATED"/>
    <property type="match status" value="1"/>
</dbReference>
<evidence type="ECO:0000256" key="7">
    <source>
        <dbReference type="ARBA" id="ARBA00022771"/>
    </source>
</evidence>
<evidence type="ECO:0000256" key="2">
    <source>
        <dbReference type="ARBA" id="ARBA00012009"/>
    </source>
</evidence>
<accession>A0A7I8KSD3</accession>
<dbReference type="PROSITE" id="PS51455">
    <property type="entry name" value="PIPK"/>
    <property type="match status" value="1"/>
</dbReference>
<dbReference type="InterPro" id="IPR027409">
    <property type="entry name" value="GroEL-like_apical_dom_sf"/>
</dbReference>
<keyword evidence="11" id="KW-0175">Coiled coil</keyword>
<dbReference type="GO" id="GO:0046854">
    <property type="term" value="P:phosphatidylinositol phosphate biosynthetic process"/>
    <property type="evidence" value="ECO:0007669"/>
    <property type="project" value="TreeGrafter"/>
</dbReference>
<keyword evidence="10 19" id="KW-0067">ATP-binding</keyword>
<dbReference type="Pfam" id="PF01504">
    <property type="entry name" value="PIP5K"/>
    <property type="match status" value="1"/>
</dbReference>
<dbReference type="GO" id="GO:0008270">
    <property type="term" value="F:zinc ion binding"/>
    <property type="evidence" value="ECO:0007669"/>
    <property type="project" value="UniProtKB-KW"/>
</dbReference>